<dbReference type="PANTHER" id="PTHR14359:SF6">
    <property type="entry name" value="PHOSPHOPANTOTHENOYLCYSTEINE DECARBOXYLASE"/>
    <property type="match status" value="1"/>
</dbReference>
<dbReference type="HAMAP" id="MF_02225">
    <property type="entry name" value="CoaBC"/>
    <property type="match status" value="1"/>
</dbReference>
<comment type="similarity">
    <text evidence="3 4">In the N-terminal section; belongs to the HFCD (homo-oligomeric flavin containing Cys decarboxylase) superfamily.</text>
</comment>
<evidence type="ECO:0000256" key="4">
    <source>
        <dbReference type="RuleBase" id="RU364078"/>
    </source>
</evidence>
<keyword evidence="1 3" id="KW-0210">Decarboxylase</keyword>
<comment type="cofactor">
    <cofactor evidence="3">
        <name>Mg(2+)</name>
        <dbReference type="ChEBI" id="CHEBI:18420"/>
    </cofactor>
</comment>
<feature type="binding site" evidence="3">
    <location>
        <position position="338"/>
    </location>
    <ligand>
        <name>CTP</name>
        <dbReference type="ChEBI" id="CHEBI:37563"/>
    </ligand>
</feature>
<comment type="cofactor">
    <cofactor evidence="3">
        <name>FMN</name>
        <dbReference type="ChEBI" id="CHEBI:58210"/>
    </cofactor>
    <text evidence="3">Binds 1 FMN per subunit.</text>
</comment>
<protein>
    <recommendedName>
        <fullName evidence="3">Coenzyme A biosynthesis bifunctional protein CoaBC</fullName>
    </recommendedName>
    <alternativeName>
        <fullName evidence="3">DNA/pantothenate metabolism flavoprotein</fullName>
    </alternativeName>
    <alternativeName>
        <fullName evidence="3">Phosphopantothenoylcysteine synthetase/decarboxylase</fullName>
        <shortName evidence="3">PPCS-PPCDC</shortName>
    </alternativeName>
    <domain>
        <recommendedName>
            <fullName evidence="3">Phosphopantothenoylcysteine decarboxylase</fullName>
            <shortName evidence="3">PPC decarboxylase</shortName>
            <shortName evidence="3">PPC-DC</shortName>
            <ecNumber evidence="3">4.1.1.36</ecNumber>
        </recommendedName>
        <alternativeName>
            <fullName evidence="3">CoaC</fullName>
        </alternativeName>
    </domain>
    <domain>
        <recommendedName>
            <fullName evidence="3">Phosphopantothenate--cysteine ligase</fullName>
            <ecNumber evidence="3">6.3.2.5</ecNumber>
        </recommendedName>
        <alternativeName>
            <fullName evidence="3">CoaB</fullName>
        </alternativeName>
        <alternativeName>
            <fullName evidence="3">Phosphopantothenoylcysteine synthetase</fullName>
            <shortName evidence="3">PPC synthetase</shortName>
            <shortName evidence="3">PPC-S</shortName>
        </alternativeName>
    </domain>
</protein>
<feature type="region of interest" description="Phosphopantothenoylcysteine decarboxylase" evidence="3">
    <location>
        <begin position="1"/>
        <end position="190"/>
    </location>
</feature>
<evidence type="ECO:0000256" key="2">
    <source>
        <dbReference type="ARBA" id="ARBA00023239"/>
    </source>
</evidence>
<name>A0ABX4XJD0_9LIST</name>
<comment type="caution">
    <text evidence="3">Lacks conserved residue(s) required for the propagation of feature annotation.</text>
</comment>
<comment type="similarity">
    <text evidence="3 4">In the C-terminal section; belongs to the PPC synthetase family.</text>
</comment>
<comment type="caution">
    <text evidence="7">The sequence shown here is derived from an EMBL/GenBank/DDBJ whole genome shotgun (WGS) entry which is preliminary data.</text>
</comment>
<dbReference type="PANTHER" id="PTHR14359">
    <property type="entry name" value="HOMO-OLIGOMERIC FLAVIN CONTAINING CYS DECARBOXYLASE FAMILY"/>
    <property type="match status" value="1"/>
</dbReference>
<feature type="binding site" evidence="3">
    <location>
        <position position="324"/>
    </location>
    <ligand>
        <name>CTP</name>
        <dbReference type="ChEBI" id="CHEBI:37563"/>
    </ligand>
</feature>
<evidence type="ECO:0000313" key="8">
    <source>
        <dbReference type="Proteomes" id="UP000236500"/>
    </source>
</evidence>
<feature type="active site" description="Proton donor" evidence="3">
    <location>
        <position position="157"/>
    </location>
</feature>
<dbReference type="NCBIfam" id="TIGR00521">
    <property type="entry name" value="coaBC_dfp"/>
    <property type="match status" value="1"/>
</dbReference>
<evidence type="ECO:0000313" key="7">
    <source>
        <dbReference type="EMBL" id="PNP89083.1"/>
    </source>
</evidence>
<comment type="catalytic activity">
    <reaction evidence="3 4">
        <text>N-[(R)-4-phosphopantothenoyl]-L-cysteine + H(+) = (R)-4'-phosphopantetheine + CO2</text>
        <dbReference type="Rhea" id="RHEA:16793"/>
        <dbReference type="ChEBI" id="CHEBI:15378"/>
        <dbReference type="ChEBI" id="CHEBI:16526"/>
        <dbReference type="ChEBI" id="CHEBI:59458"/>
        <dbReference type="ChEBI" id="CHEBI:61723"/>
        <dbReference type="EC" id="4.1.1.36"/>
    </reaction>
</comment>
<keyword evidence="3 4" id="KW-0436">Ligase</keyword>
<evidence type="ECO:0000259" key="5">
    <source>
        <dbReference type="Pfam" id="PF02441"/>
    </source>
</evidence>
<feature type="region of interest" description="Phosphopantothenate--cysteine ligase" evidence="3">
    <location>
        <begin position="191"/>
        <end position="401"/>
    </location>
</feature>
<feature type="binding site" evidence="3">
    <location>
        <position position="342"/>
    </location>
    <ligand>
        <name>CTP</name>
        <dbReference type="ChEBI" id="CHEBI:37563"/>
    </ligand>
</feature>
<dbReference type="EC" id="6.3.2.5" evidence="3"/>
<dbReference type="SUPFAM" id="SSF102645">
    <property type="entry name" value="CoaB-like"/>
    <property type="match status" value="1"/>
</dbReference>
<dbReference type="InterPro" id="IPR036551">
    <property type="entry name" value="Flavin_trans-like"/>
</dbReference>
<feature type="domain" description="Flavoprotein" evidence="5">
    <location>
        <begin position="5"/>
        <end position="176"/>
    </location>
</feature>
<keyword evidence="3" id="KW-0479">Metal-binding</keyword>
<organism evidence="7 8">
    <name type="scientific">Listeria newyorkensis</name>
    <dbReference type="NCBI Taxonomy" id="1497681"/>
    <lineage>
        <taxon>Bacteria</taxon>
        <taxon>Bacillati</taxon>
        <taxon>Bacillota</taxon>
        <taxon>Bacilli</taxon>
        <taxon>Bacillales</taxon>
        <taxon>Listeriaceae</taxon>
        <taxon>Listeria</taxon>
    </lineage>
</organism>
<keyword evidence="8" id="KW-1185">Reference proteome</keyword>
<comment type="pathway">
    <text evidence="3 4">Cofactor biosynthesis; coenzyme A biosynthesis; CoA from (R)-pantothenate: step 3/5.</text>
</comment>
<proteinExistence type="inferred from homology"/>
<dbReference type="Pfam" id="PF04127">
    <property type="entry name" value="DFP"/>
    <property type="match status" value="1"/>
</dbReference>
<reference evidence="7 8" key="1">
    <citation type="submission" date="2016-11" db="EMBL/GenBank/DDBJ databases">
        <title>Whole Genome Sequence of Listeria newyorkensis.</title>
        <authorList>
            <person name="Frink S."/>
            <person name="Morales C."/>
            <person name="Kiang D."/>
        </authorList>
    </citation>
    <scope>NUCLEOTIDE SEQUENCE [LARGE SCALE GENOMIC DNA]</scope>
    <source>
        <strain evidence="7 8">F1604011-044</strain>
    </source>
</reference>
<dbReference type="InterPro" id="IPR035929">
    <property type="entry name" value="CoaB-like_sf"/>
</dbReference>
<keyword evidence="2 3" id="KW-0456">Lyase</keyword>
<dbReference type="Pfam" id="PF02441">
    <property type="entry name" value="Flavoprotein"/>
    <property type="match status" value="1"/>
</dbReference>
<keyword evidence="3" id="KW-0460">Magnesium</keyword>
<feature type="binding site" evidence="3">
    <location>
        <position position="289"/>
    </location>
    <ligand>
        <name>CTP</name>
        <dbReference type="ChEBI" id="CHEBI:37563"/>
    </ligand>
</feature>
<dbReference type="InterPro" id="IPR007085">
    <property type="entry name" value="DNA/pantothenate-metab_flavo_C"/>
</dbReference>
<dbReference type="Gene3D" id="3.40.50.10300">
    <property type="entry name" value="CoaB-like"/>
    <property type="match status" value="1"/>
</dbReference>
<dbReference type="EC" id="4.1.1.36" evidence="3"/>
<keyword evidence="3" id="KW-0511">Multifunctional enzyme</keyword>
<feature type="binding site" evidence="3">
    <location>
        <position position="279"/>
    </location>
    <ligand>
        <name>CTP</name>
        <dbReference type="ChEBI" id="CHEBI:37563"/>
    </ligand>
</feature>
<dbReference type="SUPFAM" id="SSF52507">
    <property type="entry name" value="Homo-oligomeric flavin-containing Cys decarboxylases, HFCD"/>
    <property type="match status" value="1"/>
</dbReference>
<dbReference type="Gene3D" id="3.40.50.1950">
    <property type="entry name" value="Flavin prenyltransferase-like"/>
    <property type="match status" value="1"/>
</dbReference>
<evidence type="ECO:0000256" key="3">
    <source>
        <dbReference type="HAMAP-Rule" id="MF_02225"/>
    </source>
</evidence>
<comment type="catalytic activity">
    <reaction evidence="3 4">
        <text>(R)-4'-phosphopantothenate + L-cysteine + CTP = N-[(R)-4-phosphopantothenoyl]-L-cysteine + CMP + diphosphate + H(+)</text>
        <dbReference type="Rhea" id="RHEA:19397"/>
        <dbReference type="ChEBI" id="CHEBI:10986"/>
        <dbReference type="ChEBI" id="CHEBI:15378"/>
        <dbReference type="ChEBI" id="CHEBI:33019"/>
        <dbReference type="ChEBI" id="CHEBI:35235"/>
        <dbReference type="ChEBI" id="CHEBI:37563"/>
        <dbReference type="ChEBI" id="CHEBI:59458"/>
        <dbReference type="ChEBI" id="CHEBI:60377"/>
        <dbReference type="EC" id="6.3.2.5"/>
    </reaction>
</comment>
<evidence type="ECO:0000259" key="6">
    <source>
        <dbReference type="Pfam" id="PF04127"/>
    </source>
</evidence>
<dbReference type="Proteomes" id="UP000236500">
    <property type="component" value="Unassembled WGS sequence"/>
</dbReference>
<comment type="function">
    <text evidence="3">Catalyzes two sequential steps in the biosynthesis of coenzyme A. In the first step cysteine is conjugated to 4'-phosphopantothenate to form 4-phosphopantothenoylcysteine. In the second step the latter compound is decarboxylated to form 4'-phosphopantotheine.</text>
</comment>
<evidence type="ECO:0000256" key="1">
    <source>
        <dbReference type="ARBA" id="ARBA00022793"/>
    </source>
</evidence>
<comment type="function">
    <text evidence="4">Catalyzes two steps in the biosynthesis of coenzyme A. In the first step cysteine is conjugated to 4'-phosphopantothenate to form 4-phosphopantothenoylcysteine, in the latter compound is decarboxylated to form 4'-phosphopantotheine.</text>
</comment>
<keyword evidence="3 4" id="KW-0285">Flavoprotein</keyword>
<dbReference type="InterPro" id="IPR005252">
    <property type="entry name" value="CoaBC"/>
</dbReference>
<gene>
    <name evidence="3" type="primary">coaBC</name>
    <name evidence="7" type="ORF">BMT55_13580</name>
</gene>
<accession>A0ABX4XJD0</accession>
<keyword evidence="3 4" id="KW-0288">FMN</keyword>
<comment type="pathway">
    <text evidence="3 4">Cofactor biosynthesis; coenzyme A biosynthesis; CoA from (R)-pantothenate: step 2/5.</text>
</comment>
<dbReference type="InterPro" id="IPR003382">
    <property type="entry name" value="Flavoprotein"/>
</dbReference>
<feature type="domain" description="DNA/pantothenate metabolism flavoprotein C-terminal" evidence="6">
    <location>
        <begin position="186"/>
        <end position="395"/>
    </location>
</feature>
<sequence>MLDGKNILLAVSGGIAVYKAVALTSKLTQAGANVKVMMTKSAQEFVPTLSFQVLSRNDVYTDTFDEKDSGVVAHIDLADWADLVIVAPATANVIGKMANGIADDMVTTTLLATEAPIWVAPAMNVHMIAHPAVVRNINQLYADGVRFIEPSEGYLACGYVGRGRLEEPERIVGHLTSFFAEKNTTLAGRKVVVTAGATMEKLDPVRYFTNHSTGKMGFAVAETAARYGAEVVLVTSSTKLAVPHGVQAVYIETAQEMYEEVMKHQDSADVFVMSAAVADYTPKVIHEHKIKKQPGDYAIEMVRTKDILAEIGQNKKAEQVVIGFAAETQNVKENALKKLHAKNADLIVANNVAQIGAGFGVDTNQVTFYGQEDAEKVFPLLSKQEVAREIIEQAARLLEEK</sequence>
<dbReference type="EMBL" id="MPDH01000019">
    <property type="protein sequence ID" value="PNP89083.1"/>
    <property type="molecule type" value="Genomic_DNA"/>
</dbReference>